<protein>
    <recommendedName>
        <fullName evidence="3">DUF7847 domain-containing protein</fullName>
    </recommendedName>
</protein>
<feature type="transmembrane region" description="Helical" evidence="2">
    <location>
        <begin position="141"/>
        <end position="169"/>
    </location>
</feature>
<feature type="transmembrane region" description="Helical" evidence="2">
    <location>
        <begin position="181"/>
        <end position="209"/>
    </location>
</feature>
<dbReference type="OrthoDB" id="121140at2"/>
<feature type="transmembrane region" description="Helical" evidence="2">
    <location>
        <begin position="229"/>
        <end position="250"/>
    </location>
</feature>
<evidence type="ECO:0000313" key="5">
    <source>
        <dbReference type="Proteomes" id="UP000093355"/>
    </source>
</evidence>
<feature type="compositionally biased region" description="Pro residues" evidence="1">
    <location>
        <begin position="404"/>
        <end position="470"/>
    </location>
</feature>
<accession>A0A1B9NBC0</accession>
<comment type="caution">
    <text evidence="4">The sequence shown here is derived from an EMBL/GenBank/DDBJ whole genome shotgun (WGS) entry which is preliminary data.</text>
</comment>
<feature type="compositionally biased region" description="Low complexity" evidence="1">
    <location>
        <begin position="364"/>
        <end position="403"/>
    </location>
</feature>
<dbReference type="Pfam" id="PF25231">
    <property type="entry name" value="DUF7847"/>
    <property type="match status" value="1"/>
</dbReference>
<proteinExistence type="predicted"/>
<evidence type="ECO:0000256" key="2">
    <source>
        <dbReference type="SAM" id="Phobius"/>
    </source>
</evidence>
<dbReference type="Proteomes" id="UP000093355">
    <property type="component" value="Unassembled WGS sequence"/>
</dbReference>
<dbReference type="RefSeq" id="WP_067026215.1">
    <property type="nucleotide sequence ID" value="NZ_CP038256.1"/>
</dbReference>
<organism evidence="4 5">
    <name type="scientific">Microbacterium sediminis</name>
    <dbReference type="NCBI Taxonomy" id="904291"/>
    <lineage>
        <taxon>Bacteria</taxon>
        <taxon>Bacillati</taxon>
        <taxon>Actinomycetota</taxon>
        <taxon>Actinomycetes</taxon>
        <taxon>Micrococcales</taxon>
        <taxon>Microbacteriaceae</taxon>
        <taxon>Microbacterium</taxon>
    </lineage>
</organism>
<feature type="region of interest" description="Disordered" evidence="1">
    <location>
        <begin position="346"/>
        <end position="488"/>
    </location>
</feature>
<dbReference type="AlphaFoldDB" id="A0A1B9NBC0"/>
<feature type="domain" description="DUF7847" evidence="3">
    <location>
        <begin position="26"/>
        <end position="304"/>
    </location>
</feature>
<dbReference type="InterPro" id="IPR057169">
    <property type="entry name" value="DUF7847"/>
</dbReference>
<evidence type="ECO:0000259" key="3">
    <source>
        <dbReference type="Pfam" id="PF25231"/>
    </source>
</evidence>
<gene>
    <name evidence="4" type="ORF">A7J15_06620</name>
</gene>
<name>A0A1B9NBC0_9MICO</name>
<keyword evidence="2" id="KW-1133">Transmembrane helix</keyword>
<feature type="compositionally biased region" description="Polar residues" evidence="1">
    <location>
        <begin position="479"/>
        <end position="488"/>
    </location>
</feature>
<evidence type="ECO:0000256" key="1">
    <source>
        <dbReference type="SAM" id="MobiDB-lite"/>
    </source>
</evidence>
<dbReference type="EMBL" id="LXMD01000023">
    <property type="protein sequence ID" value="OCG73886.1"/>
    <property type="molecule type" value="Genomic_DNA"/>
</dbReference>
<evidence type="ECO:0000313" key="4">
    <source>
        <dbReference type="EMBL" id="OCG73886.1"/>
    </source>
</evidence>
<keyword evidence="5" id="KW-1185">Reference proteome</keyword>
<feature type="transmembrane region" description="Helical" evidence="2">
    <location>
        <begin position="88"/>
        <end position="121"/>
    </location>
</feature>
<feature type="compositionally biased region" description="Pro residues" evidence="1">
    <location>
        <begin position="350"/>
        <end position="363"/>
    </location>
</feature>
<keyword evidence="2" id="KW-0812">Transmembrane</keyword>
<keyword evidence="2" id="KW-0472">Membrane</keyword>
<sequence>MSGTTSWTPAPRGGLIPLQPLGFSTILGKSFAALRGNPKVLLGFAMLVQIVSSVVAIVVIGLVTYATFSRIDTAAPEDVSAIAAGSTLITGAVSILVTLAMGFLSVAVQAVVIGEVSFAALGERATLGAIWARVKPSFWRLVGYFALTLLAVLLANGLAIALIVGLAAAGGGAGALTGVGVLFIISPGLIALAVFVAVKLTVVPSAIVLERVGVFRGIARSWALTRGRFWPTFGVVVLISLIMGIASSIVTTPLSILGGLLGTLIAPTGGEEAIIVSTAVGTFAGAALVFLIASISLVVQATSASLIYLDLRMRKEGIDLRMQRYIERRDAGDSVLDDPYAYDPNAVAPWRPPTTAPAGPAPGYPGAAPYGQQPYGQAPAYGQQPYGQQPGYGQQPYGQQPVYGQPPVPAGPVPPYAQPYAPPAPQPAQPYAPPAPQPPVPYGQPQPAAAPPYGQQPPAPPAPPLAPFVLPPLDGDPQRGTSRGDASS</sequence>
<reference evidence="4 5" key="1">
    <citation type="submission" date="2016-05" db="EMBL/GenBank/DDBJ databases">
        <authorList>
            <person name="Lavstsen T."/>
            <person name="Jespersen J.S."/>
        </authorList>
    </citation>
    <scope>NUCLEOTIDE SEQUENCE [LARGE SCALE GENOMIC DNA]</scope>
    <source>
        <strain evidence="4 5">YLB-01</strain>
    </source>
</reference>
<feature type="transmembrane region" description="Helical" evidence="2">
    <location>
        <begin position="40"/>
        <end position="68"/>
    </location>
</feature>
<dbReference type="STRING" id="904291.A7J15_06620"/>
<feature type="transmembrane region" description="Helical" evidence="2">
    <location>
        <begin position="286"/>
        <end position="309"/>
    </location>
</feature>